<dbReference type="AlphaFoldDB" id="A0A0S4JMB2"/>
<dbReference type="VEuPathDB" id="TriTrypDB:BSAL_31360"/>
<evidence type="ECO:0000256" key="2">
    <source>
        <dbReference type="SAM" id="SignalP"/>
    </source>
</evidence>
<gene>
    <name evidence="3" type="ORF">BSAL_31360</name>
</gene>
<evidence type="ECO:0000256" key="1">
    <source>
        <dbReference type="SAM" id="Coils"/>
    </source>
</evidence>
<keyword evidence="1" id="KW-0175">Coiled coil</keyword>
<keyword evidence="4" id="KW-1185">Reference proteome</keyword>
<reference evidence="4" key="1">
    <citation type="submission" date="2015-09" db="EMBL/GenBank/DDBJ databases">
        <authorList>
            <consortium name="Pathogen Informatics"/>
        </authorList>
    </citation>
    <scope>NUCLEOTIDE SEQUENCE [LARGE SCALE GENOMIC DNA]</scope>
    <source>
        <strain evidence="4">Lake Konstanz</strain>
    </source>
</reference>
<accession>A0A0S4JMB2</accession>
<feature type="chain" id="PRO_5006622623" description="ZZ-type domain-containing protein" evidence="2">
    <location>
        <begin position="24"/>
        <end position="833"/>
    </location>
</feature>
<dbReference type="EMBL" id="CYKH01001907">
    <property type="protein sequence ID" value="CUG91332.1"/>
    <property type="molecule type" value="Genomic_DNA"/>
</dbReference>
<sequence>MRRPHHCELFIFLVGGVLESLSGASCCSANEVVRGGPVPCCPLVSKRVDPAIGEQLLSILAGRVSFLPPRDLFSWRPVGVAQICSSFPIHFANTFIFTEFFVSSQHYFRVGNTYPMSVKMFGVGSPKGTRFSFSRKERSYRTQCMNCYICGLELSDEEAATHDCTLGVVSDETLNEYARSLYQRLLTQPSVTLSGAYGSTVTEGTPRDDMLRCGLSNIVDGPPPPLKSSSMLSPLHSRQFVAIATAVLNRVKDAESDDYLHLREPPLGYKLLAAVLRQASRPEHVVALLVGLSAPTTSPHLTLEENRWHRYDEVILSDVELTPSRQVLGSLDAELRAMTFDHRYDSDDAFGASLSFLLKDKNEFIVTVLHIVLLSQMDAGVAVALPPLSKSDVVSWLPRFTECVAMALESRGADVTAAIREAVGLVHASPLVAFTNFRLASAMPIALAMAMEECAPCGLVIPRDCFVRCGGRDLCKLCYENAALVFARTDQAAHDQHKLAMGNFRANVADEVADVVSRAMAATEGDVEFDARFHCPLNDRHQTPFHAPMPEHPKTPGAPVGITCPSCSIRWCAQCKCAEHPHAANCGDVTNAKHQWPVYSDNMTRFANVVLGDLDSEVMVVKLALTDRAAAVERRRTFLQSQIARINEEIADLDHAIQQRHQMNAFEMTWDGDGGDPKVIGSRRCPHCGRQPIRRVQFCQYMICGMNSHGGGNFQGGCMKPFDYCSPEAAYQPISTAGEEAEKANLVSKRNELTAHLEGVDQQIDFPPPVLADHWPALSCSQCKKGLLGDFHVQCYHCEPPYLLCVYCIRGNKHNEHADPTRESGHMLTIRKP</sequence>
<organism evidence="3 4">
    <name type="scientific">Bodo saltans</name>
    <name type="common">Flagellated protozoan</name>
    <dbReference type="NCBI Taxonomy" id="75058"/>
    <lineage>
        <taxon>Eukaryota</taxon>
        <taxon>Discoba</taxon>
        <taxon>Euglenozoa</taxon>
        <taxon>Kinetoplastea</taxon>
        <taxon>Metakinetoplastina</taxon>
        <taxon>Eubodonida</taxon>
        <taxon>Bodonidae</taxon>
        <taxon>Bodo</taxon>
    </lineage>
</organism>
<protein>
    <recommendedName>
        <fullName evidence="5">ZZ-type domain-containing protein</fullName>
    </recommendedName>
</protein>
<feature type="signal peptide" evidence="2">
    <location>
        <begin position="1"/>
        <end position="23"/>
    </location>
</feature>
<evidence type="ECO:0000313" key="3">
    <source>
        <dbReference type="EMBL" id="CUG91332.1"/>
    </source>
</evidence>
<evidence type="ECO:0008006" key="5">
    <source>
        <dbReference type="Google" id="ProtNLM"/>
    </source>
</evidence>
<evidence type="ECO:0000313" key="4">
    <source>
        <dbReference type="Proteomes" id="UP000051952"/>
    </source>
</evidence>
<dbReference type="Proteomes" id="UP000051952">
    <property type="component" value="Unassembled WGS sequence"/>
</dbReference>
<proteinExistence type="predicted"/>
<feature type="coiled-coil region" evidence="1">
    <location>
        <begin position="629"/>
        <end position="656"/>
    </location>
</feature>
<keyword evidence="2" id="KW-0732">Signal</keyword>
<name>A0A0S4JMB2_BODSA</name>